<organism evidence="2 3">
    <name type="scientific">Cytobacillus dafuensis</name>
    <name type="common">Bacillus dafuensis</name>
    <dbReference type="NCBI Taxonomy" id="1742359"/>
    <lineage>
        <taxon>Bacteria</taxon>
        <taxon>Bacillati</taxon>
        <taxon>Bacillota</taxon>
        <taxon>Bacilli</taxon>
        <taxon>Bacillales</taxon>
        <taxon>Bacillaceae</taxon>
        <taxon>Cytobacillus</taxon>
    </lineage>
</organism>
<dbReference type="RefSeq" id="WP_057772603.1">
    <property type="nucleotide sequence ID" value="NZ_CP042593.1"/>
</dbReference>
<feature type="domain" description="Helix-turn-helix" evidence="1">
    <location>
        <begin position="55"/>
        <end position="108"/>
    </location>
</feature>
<dbReference type="EMBL" id="CP042593">
    <property type="protein sequence ID" value="QED49837.1"/>
    <property type="molecule type" value="Genomic_DNA"/>
</dbReference>
<dbReference type="Gene3D" id="1.10.10.10">
    <property type="entry name" value="Winged helix-like DNA-binding domain superfamily/Winged helix DNA-binding domain"/>
    <property type="match status" value="1"/>
</dbReference>
<dbReference type="InterPro" id="IPR009061">
    <property type="entry name" value="DNA-bd_dom_put_sf"/>
</dbReference>
<proteinExistence type="predicted"/>
<accession>A0A5B8ZAF1</accession>
<dbReference type="STRING" id="1742359.GCA_001439625_02988"/>
<evidence type="ECO:0000259" key="1">
    <source>
        <dbReference type="Pfam" id="PF12728"/>
    </source>
</evidence>
<dbReference type="Proteomes" id="UP000321555">
    <property type="component" value="Chromosome"/>
</dbReference>
<dbReference type="SUPFAM" id="SSF46955">
    <property type="entry name" value="Putative DNA-binding domain"/>
    <property type="match status" value="1"/>
</dbReference>
<gene>
    <name evidence="2" type="ORF">FSZ17_22600</name>
</gene>
<name>A0A5B8ZAF1_CYTDA</name>
<dbReference type="AlphaFoldDB" id="A0A5B8ZAF1"/>
<protein>
    <submittedName>
        <fullName evidence="2">Helix-turn-helix domain-containing protein</fullName>
    </submittedName>
</protein>
<dbReference type="InterPro" id="IPR036388">
    <property type="entry name" value="WH-like_DNA-bd_sf"/>
</dbReference>
<keyword evidence="3" id="KW-1185">Reference proteome</keyword>
<sequence length="188" mass="22087">MSKVWNLEEIEYLKEQIGVNKITTIAKTMERSYHSVIVKMNRLGISNTKLHTGLITIGELAKLVKVDRNTVKWWVDKHGLPCTKKVTRKSKGFYFIDPSDFWKWAEENKNRVQFSNIDSKVLLPEPDWVQEERLKENDVVKKKAYKAWTTKEDQFLLQLRSKGLTFTEIGVKMNRSSISVARRMKRIL</sequence>
<dbReference type="OrthoDB" id="1669646at2"/>
<evidence type="ECO:0000313" key="3">
    <source>
        <dbReference type="Proteomes" id="UP000321555"/>
    </source>
</evidence>
<dbReference type="KEGG" id="bda:FSZ17_22600"/>
<reference evidence="3" key="1">
    <citation type="submission" date="2019-08" db="EMBL/GenBank/DDBJ databases">
        <authorList>
            <person name="Zheng X."/>
        </authorList>
    </citation>
    <scope>NUCLEOTIDE SEQUENCE [LARGE SCALE GENOMIC DNA]</scope>
    <source>
        <strain evidence="3">FJAT-25496</strain>
    </source>
</reference>
<dbReference type="Pfam" id="PF12728">
    <property type="entry name" value="HTH_17"/>
    <property type="match status" value="1"/>
</dbReference>
<evidence type="ECO:0000313" key="2">
    <source>
        <dbReference type="EMBL" id="QED49837.1"/>
    </source>
</evidence>
<dbReference type="InterPro" id="IPR041657">
    <property type="entry name" value="HTH_17"/>
</dbReference>